<dbReference type="Proteomes" id="UP000050557">
    <property type="component" value="Unassembled WGS sequence"/>
</dbReference>
<dbReference type="PATRIC" id="fig|251654.3.peg.5963"/>
<organism evidence="2 3">
    <name type="scientific">Pseudomonas syringae pv. helianthi</name>
    <dbReference type="NCBI Taxonomy" id="251654"/>
    <lineage>
        <taxon>Bacteria</taxon>
        <taxon>Pseudomonadati</taxon>
        <taxon>Pseudomonadota</taxon>
        <taxon>Gammaproteobacteria</taxon>
        <taxon>Pseudomonadales</taxon>
        <taxon>Pseudomonadaceae</taxon>
        <taxon>Pseudomonas</taxon>
    </lineage>
</organism>
<evidence type="ECO:0000256" key="1">
    <source>
        <dbReference type="SAM" id="MobiDB-lite"/>
    </source>
</evidence>
<protein>
    <submittedName>
        <fullName evidence="2">Conjugal transfer protein</fullName>
    </submittedName>
</protein>
<gene>
    <name evidence="2" type="ORF">ALO68_200067</name>
</gene>
<reference evidence="2 3" key="1">
    <citation type="submission" date="2015-09" db="EMBL/GenBank/DDBJ databases">
        <title>Genome announcement of multiple Pseudomonas syringae strains.</title>
        <authorList>
            <person name="Thakur S."/>
            <person name="Wang P.W."/>
            <person name="Gong Y."/>
            <person name="Weir B.S."/>
            <person name="Guttman D.S."/>
        </authorList>
    </citation>
    <scope>NUCLEOTIDE SEQUENCE [LARGE SCALE GENOMIC DNA]</scope>
    <source>
        <strain evidence="2 3">ICMP4531</strain>
    </source>
</reference>
<dbReference type="EMBL" id="LJQM01000209">
    <property type="protein sequence ID" value="KPX41644.1"/>
    <property type="molecule type" value="Genomic_DNA"/>
</dbReference>
<sequence>MPACTHPNKEMTSMPISSTDEEWDELVPENFDTTALLRAVDAVDVLREDLNDREGGGPPQLRTDLLLLHQLAMAVFNDGSRSQVAGLFEFAVDLEDQVLGLMTSLEQVQETLSKLTALYPESLSYEDGDVSES</sequence>
<accession>A0A0P9RSI1</accession>
<name>A0A0P9RSI1_9PSED</name>
<proteinExistence type="predicted"/>
<feature type="region of interest" description="Disordered" evidence="1">
    <location>
        <begin position="1"/>
        <end position="20"/>
    </location>
</feature>
<comment type="caution">
    <text evidence="2">The sequence shown here is derived from an EMBL/GenBank/DDBJ whole genome shotgun (WGS) entry which is preliminary data.</text>
</comment>
<evidence type="ECO:0000313" key="3">
    <source>
        <dbReference type="Proteomes" id="UP000050557"/>
    </source>
</evidence>
<dbReference type="AlphaFoldDB" id="A0A0P9RSI1"/>
<evidence type="ECO:0000313" key="2">
    <source>
        <dbReference type="EMBL" id="KPX41644.1"/>
    </source>
</evidence>